<dbReference type="EMBL" id="JANSUY010000001">
    <property type="protein sequence ID" value="MCR9014147.1"/>
    <property type="molecule type" value="Genomic_DNA"/>
</dbReference>
<dbReference type="Gene3D" id="1.10.720.30">
    <property type="entry name" value="SAP domain"/>
    <property type="match status" value="1"/>
</dbReference>
<dbReference type="Proteomes" id="UP001142175">
    <property type="component" value="Unassembled WGS sequence"/>
</dbReference>
<sequence length="85" mass="10201">MEKENDLNSAEKQLNNPLHGVRLADILDYLVKKHGWEYLGDRFNFRCFTHDPSVNSSLKFLRKTDWARKKVEDFYVKSIERERRG</sequence>
<accession>A0A9X2SXP9</accession>
<organism evidence="1 2">
    <name type="scientific">Aquiflexum gelatinilyticum</name>
    <dbReference type="NCBI Taxonomy" id="2961943"/>
    <lineage>
        <taxon>Bacteria</taxon>
        <taxon>Pseudomonadati</taxon>
        <taxon>Bacteroidota</taxon>
        <taxon>Cytophagia</taxon>
        <taxon>Cytophagales</taxon>
        <taxon>Cyclobacteriaceae</taxon>
        <taxon>Aquiflexum</taxon>
    </lineage>
</organism>
<dbReference type="GO" id="GO:0003677">
    <property type="term" value="F:DNA binding"/>
    <property type="evidence" value="ECO:0007669"/>
    <property type="project" value="InterPro"/>
</dbReference>
<keyword evidence="2" id="KW-1185">Reference proteome</keyword>
<name>A0A9X2SXP9_9BACT</name>
<dbReference type="RefSeq" id="WP_258422020.1">
    <property type="nucleotide sequence ID" value="NZ_JANSUY010000001.1"/>
</dbReference>
<dbReference type="AlphaFoldDB" id="A0A9X2SXP9"/>
<reference evidence="1" key="1">
    <citation type="submission" date="2022-08" db="EMBL/GenBank/DDBJ databases">
        <authorList>
            <person name="Zhang D."/>
        </authorList>
    </citation>
    <scope>NUCLEOTIDE SEQUENCE</scope>
    <source>
        <strain evidence="1">XJ19-11</strain>
    </source>
</reference>
<dbReference type="InterPro" id="IPR036361">
    <property type="entry name" value="SAP_dom_sf"/>
</dbReference>
<comment type="caution">
    <text evidence="1">The sequence shown here is derived from an EMBL/GenBank/DDBJ whole genome shotgun (WGS) entry which is preliminary data.</text>
</comment>
<gene>
    <name evidence="1" type="ORF">NU887_03810</name>
</gene>
<evidence type="ECO:0000313" key="2">
    <source>
        <dbReference type="Proteomes" id="UP001142175"/>
    </source>
</evidence>
<evidence type="ECO:0000313" key="1">
    <source>
        <dbReference type="EMBL" id="MCR9014147.1"/>
    </source>
</evidence>
<protein>
    <submittedName>
        <fullName evidence="1">VF530 family protein</fullName>
    </submittedName>
</protein>
<dbReference type="Pfam" id="PF09905">
    <property type="entry name" value="VF530"/>
    <property type="match status" value="1"/>
</dbReference>
<proteinExistence type="predicted"/>
<dbReference type="InterPro" id="IPR018668">
    <property type="entry name" value="DNA-binding_VF530-like"/>
</dbReference>